<evidence type="ECO:0000256" key="4">
    <source>
        <dbReference type="SAM" id="MobiDB-lite"/>
    </source>
</evidence>
<dbReference type="Gene3D" id="1.10.10.10">
    <property type="entry name" value="Winged helix-like DNA-binding domain superfamily/Winged helix DNA-binding domain"/>
    <property type="match status" value="1"/>
</dbReference>
<dbReference type="GO" id="GO:0043200">
    <property type="term" value="P:response to amino acid"/>
    <property type="evidence" value="ECO:0007669"/>
    <property type="project" value="TreeGrafter"/>
</dbReference>
<dbReference type="RefSeq" id="WP_106350490.1">
    <property type="nucleotide sequence ID" value="NZ_PVUE01000019.1"/>
</dbReference>
<dbReference type="InterPro" id="IPR036388">
    <property type="entry name" value="WH-like_DNA-bd_sf"/>
</dbReference>
<dbReference type="PROSITE" id="PS50956">
    <property type="entry name" value="HTH_ASNC_2"/>
    <property type="match status" value="1"/>
</dbReference>
<evidence type="ECO:0000256" key="1">
    <source>
        <dbReference type="ARBA" id="ARBA00023015"/>
    </source>
</evidence>
<feature type="region of interest" description="Disordered" evidence="4">
    <location>
        <begin position="143"/>
        <end position="163"/>
    </location>
</feature>
<evidence type="ECO:0000313" key="6">
    <source>
        <dbReference type="EMBL" id="PRZ39088.1"/>
    </source>
</evidence>
<dbReference type="InterPro" id="IPR019888">
    <property type="entry name" value="Tscrpt_reg_AsnC-like"/>
</dbReference>
<dbReference type="Pfam" id="PF01037">
    <property type="entry name" value="AsnC_trans_reg"/>
    <property type="match status" value="1"/>
</dbReference>
<dbReference type="InterPro" id="IPR000485">
    <property type="entry name" value="AsnC-type_HTH_dom"/>
</dbReference>
<dbReference type="CDD" id="cd00090">
    <property type="entry name" value="HTH_ARSR"/>
    <property type="match status" value="1"/>
</dbReference>
<protein>
    <submittedName>
        <fullName evidence="6">AsnC family transcriptional regulator</fullName>
    </submittedName>
</protein>
<dbReference type="OrthoDB" id="5243753at2"/>
<evidence type="ECO:0000259" key="5">
    <source>
        <dbReference type="PROSITE" id="PS50956"/>
    </source>
</evidence>
<keyword evidence="1" id="KW-0805">Transcription regulation</keyword>
<dbReference type="SUPFAM" id="SSF54909">
    <property type="entry name" value="Dimeric alpha+beta barrel"/>
    <property type="match status" value="1"/>
</dbReference>
<name>A0A2T0ZSL5_9ACTN</name>
<dbReference type="Pfam" id="PF13404">
    <property type="entry name" value="HTH_AsnC-type"/>
    <property type="match status" value="1"/>
</dbReference>
<dbReference type="GO" id="GO:0005829">
    <property type="term" value="C:cytosol"/>
    <property type="evidence" value="ECO:0007669"/>
    <property type="project" value="TreeGrafter"/>
</dbReference>
<sequence>MDDVDRKLIELLRASGRATYAELARTVGLSAPAVHERVNKLEAQNVITGYHAEVDHKAVGLGVTAMVGVQGADWAADDVLLDKLGAMPQVEDCMFVAGDESYVLKVRVADMELLEDTLMAITRIKGVTRTRTTIVISTKWEGRSPALKPRPVEPDHNDPEEDD</sequence>
<dbReference type="InterPro" id="IPR011008">
    <property type="entry name" value="Dimeric_a/b-barrel"/>
</dbReference>
<dbReference type="PANTHER" id="PTHR30154">
    <property type="entry name" value="LEUCINE-RESPONSIVE REGULATORY PROTEIN"/>
    <property type="match status" value="1"/>
</dbReference>
<reference evidence="6 7" key="1">
    <citation type="submission" date="2018-03" db="EMBL/GenBank/DDBJ databases">
        <title>Genomic Encyclopedia of Archaeal and Bacterial Type Strains, Phase II (KMG-II): from individual species to whole genera.</title>
        <authorList>
            <person name="Goeker M."/>
        </authorList>
    </citation>
    <scope>NUCLEOTIDE SEQUENCE [LARGE SCALE GENOMIC DNA]</scope>
    <source>
        <strain evidence="6 7">DSM 100065</strain>
    </source>
</reference>
<evidence type="ECO:0000256" key="3">
    <source>
        <dbReference type="ARBA" id="ARBA00023163"/>
    </source>
</evidence>
<dbReference type="SMART" id="SM00344">
    <property type="entry name" value="HTH_ASNC"/>
    <property type="match status" value="1"/>
</dbReference>
<feature type="domain" description="HTH asnC-type" evidence="5">
    <location>
        <begin position="1"/>
        <end position="62"/>
    </location>
</feature>
<evidence type="ECO:0000256" key="2">
    <source>
        <dbReference type="ARBA" id="ARBA00023125"/>
    </source>
</evidence>
<dbReference type="InterPro" id="IPR036390">
    <property type="entry name" value="WH_DNA-bd_sf"/>
</dbReference>
<dbReference type="Gene3D" id="3.30.70.920">
    <property type="match status" value="1"/>
</dbReference>
<dbReference type="EMBL" id="PVUE01000019">
    <property type="protein sequence ID" value="PRZ39088.1"/>
    <property type="molecule type" value="Genomic_DNA"/>
</dbReference>
<proteinExistence type="predicted"/>
<keyword evidence="7" id="KW-1185">Reference proteome</keyword>
<dbReference type="PRINTS" id="PR00033">
    <property type="entry name" value="HTHASNC"/>
</dbReference>
<accession>A0A2T0ZSL5</accession>
<dbReference type="InterPro" id="IPR019887">
    <property type="entry name" value="Tscrpt_reg_AsnC/Lrp_C"/>
</dbReference>
<dbReference type="GO" id="GO:0043565">
    <property type="term" value="F:sequence-specific DNA binding"/>
    <property type="evidence" value="ECO:0007669"/>
    <property type="project" value="InterPro"/>
</dbReference>
<dbReference type="Proteomes" id="UP000237752">
    <property type="component" value="Unassembled WGS sequence"/>
</dbReference>
<dbReference type="AlphaFoldDB" id="A0A2T0ZSL5"/>
<comment type="caution">
    <text evidence="6">The sequence shown here is derived from an EMBL/GenBank/DDBJ whole genome shotgun (WGS) entry which is preliminary data.</text>
</comment>
<gene>
    <name evidence="6" type="ORF">CLV47_11934</name>
</gene>
<dbReference type="InterPro" id="IPR011991">
    <property type="entry name" value="ArsR-like_HTH"/>
</dbReference>
<dbReference type="SUPFAM" id="SSF46785">
    <property type="entry name" value="Winged helix' DNA-binding domain"/>
    <property type="match status" value="1"/>
</dbReference>
<dbReference type="PANTHER" id="PTHR30154:SF53">
    <property type="entry name" value="HTH-TYPE TRANSCRIPTIONAL REGULATOR LRPC"/>
    <property type="match status" value="1"/>
</dbReference>
<keyword evidence="2" id="KW-0238">DNA-binding</keyword>
<keyword evidence="3" id="KW-0804">Transcription</keyword>
<organism evidence="6 7">
    <name type="scientific">Antricoccus suffuscus</name>
    <dbReference type="NCBI Taxonomy" id="1629062"/>
    <lineage>
        <taxon>Bacteria</taxon>
        <taxon>Bacillati</taxon>
        <taxon>Actinomycetota</taxon>
        <taxon>Actinomycetes</taxon>
        <taxon>Geodermatophilales</taxon>
        <taxon>Antricoccaceae</taxon>
        <taxon>Antricoccus</taxon>
    </lineage>
</organism>
<evidence type="ECO:0000313" key="7">
    <source>
        <dbReference type="Proteomes" id="UP000237752"/>
    </source>
</evidence>